<sequence length="34" mass="3788">MQCLSQKLAGAVRDGFLIVLPNESRVLPFSLQEK</sequence>
<reference evidence="1" key="1">
    <citation type="submission" date="2014-09" db="EMBL/GenBank/DDBJ databases">
        <authorList>
            <person name="Magalhaes I.L.F."/>
            <person name="Oliveira U."/>
            <person name="Santos F.R."/>
            <person name="Vidigal T.H.D.A."/>
            <person name="Brescovit A.D."/>
            <person name="Santos A.J."/>
        </authorList>
    </citation>
    <scope>NUCLEOTIDE SEQUENCE</scope>
    <source>
        <tissue evidence="1">Shoot tissue taken approximately 20 cm above the soil surface</tissue>
    </source>
</reference>
<organism evidence="1">
    <name type="scientific">Arundo donax</name>
    <name type="common">Giant reed</name>
    <name type="synonym">Donax arundinaceus</name>
    <dbReference type="NCBI Taxonomy" id="35708"/>
    <lineage>
        <taxon>Eukaryota</taxon>
        <taxon>Viridiplantae</taxon>
        <taxon>Streptophyta</taxon>
        <taxon>Embryophyta</taxon>
        <taxon>Tracheophyta</taxon>
        <taxon>Spermatophyta</taxon>
        <taxon>Magnoliopsida</taxon>
        <taxon>Liliopsida</taxon>
        <taxon>Poales</taxon>
        <taxon>Poaceae</taxon>
        <taxon>PACMAD clade</taxon>
        <taxon>Arundinoideae</taxon>
        <taxon>Arundineae</taxon>
        <taxon>Arundo</taxon>
    </lineage>
</organism>
<dbReference type="AlphaFoldDB" id="A0A0A9GQD3"/>
<name>A0A0A9GQD3_ARUDO</name>
<accession>A0A0A9GQD3</accession>
<evidence type="ECO:0000313" key="1">
    <source>
        <dbReference type="EMBL" id="JAE26637.1"/>
    </source>
</evidence>
<dbReference type="EMBL" id="GBRH01171259">
    <property type="protein sequence ID" value="JAE26637.1"/>
    <property type="molecule type" value="Transcribed_RNA"/>
</dbReference>
<reference evidence="1" key="2">
    <citation type="journal article" date="2015" name="Data Brief">
        <title>Shoot transcriptome of the giant reed, Arundo donax.</title>
        <authorList>
            <person name="Barrero R.A."/>
            <person name="Guerrero F.D."/>
            <person name="Moolhuijzen P."/>
            <person name="Goolsby J.A."/>
            <person name="Tidwell J."/>
            <person name="Bellgard S.E."/>
            <person name="Bellgard M.I."/>
        </authorList>
    </citation>
    <scope>NUCLEOTIDE SEQUENCE</scope>
    <source>
        <tissue evidence="1">Shoot tissue taken approximately 20 cm above the soil surface</tissue>
    </source>
</reference>
<protein>
    <submittedName>
        <fullName evidence="1">Uncharacterized protein</fullName>
    </submittedName>
</protein>
<proteinExistence type="predicted"/>